<evidence type="ECO:0000259" key="1">
    <source>
        <dbReference type="PROSITE" id="PS51202"/>
    </source>
</evidence>
<keyword evidence="2" id="KW-0406">Ion transport</keyword>
<dbReference type="Gene3D" id="3.30.70.1450">
    <property type="entry name" value="Regulator of K+ conductance, C-terminal domain"/>
    <property type="match status" value="1"/>
</dbReference>
<dbReference type="SUPFAM" id="SSF116726">
    <property type="entry name" value="TrkA C-terminal domain-like"/>
    <property type="match status" value="1"/>
</dbReference>
<keyword evidence="2" id="KW-0813">Transport</keyword>
<evidence type="ECO:0000313" key="3">
    <source>
        <dbReference type="Proteomes" id="UP000619545"/>
    </source>
</evidence>
<dbReference type="Proteomes" id="UP000619545">
    <property type="component" value="Unassembled WGS sequence"/>
</dbReference>
<organism evidence="2 3">
    <name type="scientific">Methanopyrus kandleri</name>
    <dbReference type="NCBI Taxonomy" id="2320"/>
    <lineage>
        <taxon>Archaea</taxon>
        <taxon>Methanobacteriati</taxon>
        <taxon>Methanobacteriota</taxon>
        <taxon>Methanomada group</taxon>
        <taxon>Methanopyri</taxon>
        <taxon>Methanopyrales</taxon>
        <taxon>Methanopyraceae</taxon>
        <taxon>Methanopyrus</taxon>
    </lineage>
</organism>
<dbReference type="EMBL" id="DUJS01000002">
    <property type="protein sequence ID" value="HII69888.1"/>
    <property type="molecule type" value="Genomic_DNA"/>
</dbReference>
<dbReference type="InterPro" id="IPR036721">
    <property type="entry name" value="RCK_C_sf"/>
</dbReference>
<sequence length="198" mass="22070">MEMEKIEEEVKKRTVVELLTEMKNLAQLSVDLAYSVLLFGSPELAEEVRRIERRVDELSMVLKAKLALAIRDLEDVRHLLPIMELTQSMEVITDAANDIAETVAMGAEPHPIVQKAIAESEEKIRLVRVEEGSELDGKTLGELRLASETGMHVIAIRRGSTWIIGPDKDAKILGGDVLIVRGRDEGYRKLKKMASGRG</sequence>
<dbReference type="InterPro" id="IPR006037">
    <property type="entry name" value="RCK_C"/>
</dbReference>
<dbReference type="GO" id="GO:0008324">
    <property type="term" value="F:monoatomic cation transmembrane transporter activity"/>
    <property type="evidence" value="ECO:0007669"/>
    <property type="project" value="InterPro"/>
</dbReference>
<dbReference type="Pfam" id="PF02080">
    <property type="entry name" value="TrkA_C"/>
    <property type="match status" value="1"/>
</dbReference>
<dbReference type="AlphaFoldDB" id="A0A832WAA5"/>
<dbReference type="InterPro" id="IPR050144">
    <property type="entry name" value="AAE_transporter"/>
</dbReference>
<dbReference type="PROSITE" id="PS51202">
    <property type="entry name" value="RCK_C"/>
    <property type="match status" value="1"/>
</dbReference>
<dbReference type="InterPro" id="IPR026022">
    <property type="entry name" value="PhoU_dom"/>
</dbReference>
<dbReference type="PANTHER" id="PTHR30445">
    <property type="entry name" value="K(+)_H(+) ANTIPORTER SUBUNIT KHTT"/>
    <property type="match status" value="1"/>
</dbReference>
<name>A0A832WAA5_9EURY</name>
<evidence type="ECO:0000313" key="2">
    <source>
        <dbReference type="EMBL" id="HII69888.1"/>
    </source>
</evidence>
<feature type="domain" description="RCK C-terminal" evidence="1">
    <location>
        <begin position="110"/>
        <end position="196"/>
    </location>
</feature>
<dbReference type="GO" id="GO:0006813">
    <property type="term" value="P:potassium ion transport"/>
    <property type="evidence" value="ECO:0007669"/>
    <property type="project" value="InterPro"/>
</dbReference>
<comment type="caution">
    <text evidence="2">The sequence shown here is derived from an EMBL/GenBank/DDBJ whole genome shotgun (WGS) entry which is preliminary data.</text>
</comment>
<dbReference type="SUPFAM" id="SSF109755">
    <property type="entry name" value="PhoU-like"/>
    <property type="match status" value="1"/>
</dbReference>
<dbReference type="PANTHER" id="PTHR30445:SF8">
    <property type="entry name" value="K(+)_H(+) ANTIPORTER SUBUNIT KHTT"/>
    <property type="match status" value="1"/>
</dbReference>
<keyword evidence="2" id="KW-0407">Ion channel</keyword>
<dbReference type="Pfam" id="PF01895">
    <property type="entry name" value="PhoU"/>
    <property type="match status" value="1"/>
</dbReference>
<accession>A0A832WAA5</accession>
<protein>
    <submittedName>
        <fullName evidence="2">Potassium channel family protein</fullName>
    </submittedName>
</protein>
<dbReference type="InterPro" id="IPR038078">
    <property type="entry name" value="PhoU-like_sf"/>
</dbReference>
<dbReference type="Gene3D" id="1.20.58.220">
    <property type="entry name" value="Phosphate transport system protein phou homolog 2, domain 2"/>
    <property type="match status" value="1"/>
</dbReference>
<proteinExistence type="predicted"/>
<reference evidence="2" key="1">
    <citation type="journal article" date="2020" name="bioRxiv">
        <title>A rank-normalized archaeal taxonomy based on genome phylogeny resolves widespread incomplete and uneven classifications.</title>
        <authorList>
            <person name="Rinke C."/>
            <person name="Chuvochina M."/>
            <person name="Mussig A.J."/>
            <person name="Chaumeil P.-A."/>
            <person name="Waite D.W."/>
            <person name="Whitman W.B."/>
            <person name="Parks D.H."/>
            <person name="Hugenholtz P."/>
        </authorList>
    </citation>
    <scope>NUCLEOTIDE SEQUENCE</scope>
    <source>
        <strain evidence="2">UBA8853</strain>
    </source>
</reference>
<gene>
    <name evidence="2" type="ORF">HA336_01480</name>
</gene>